<dbReference type="InterPro" id="IPR023408">
    <property type="entry name" value="MscS_beta-dom_sf"/>
</dbReference>
<evidence type="ECO:0000256" key="3">
    <source>
        <dbReference type="ARBA" id="ARBA00022475"/>
    </source>
</evidence>
<dbReference type="AlphaFoldDB" id="U1MMJ7"/>
<dbReference type="GO" id="GO:0008381">
    <property type="term" value="F:mechanosensitive monoatomic ion channel activity"/>
    <property type="evidence" value="ECO:0007669"/>
    <property type="project" value="InterPro"/>
</dbReference>
<evidence type="ECO:0000259" key="8">
    <source>
        <dbReference type="Pfam" id="PF00924"/>
    </source>
</evidence>
<dbReference type="FunFam" id="2.30.30.60:FF:000001">
    <property type="entry name" value="MscS Mechanosensitive ion channel"/>
    <property type="match status" value="1"/>
</dbReference>
<feature type="domain" description="Mechanosensitive ion channel MscS C-terminal" evidence="9">
    <location>
        <begin position="212"/>
        <end position="292"/>
    </location>
</feature>
<dbReference type="InterPro" id="IPR006685">
    <property type="entry name" value="MscS_channel_2nd"/>
</dbReference>
<evidence type="ECO:0000256" key="1">
    <source>
        <dbReference type="ARBA" id="ARBA00004651"/>
    </source>
</evidence>
<name>U1MMJ7_9MICO</name>
<evidence type="ECO:0000256" key="6">
    <source>
        <dbReference type="ARBA" id="ARBA00023136"/>
    </source>
</evidence>
<reference evidence="10 11" key="1">
    <citation type="journal article" date="2013" name="Genome Announc.">
        <title>First draft genome sequence from a member of the genus agrococcus, isolated from modern microbialites.</title>
        <authorList>
            <person name="White R.A.III."/>
            <person name="Grassa C.J."/>
            <person name="Suttle C.A."/>
        </authorList>
    </citation>
    <scope>NUCLEOTIDE SEQUENCE [LARGE SCALE GENOMIC DNA]</scope>
    <source>
        <strain evidence="10 11">RW1</strain>
    </source>
</reference>
<evidence type="ECO:0000259" key="9">
    <source>
        <dbReference type="Pfam" id="PF21082"/>
    </source>
</evidence>
<keyword evidence="6 7" id="KW-0472">Membrane</keyword>
<comment type="subcellular location">
    <subcellularLocation>
        <location evidence="1">Cell membrane</location>
        <topology evidence="1">Multi-pass membrane protein</topology>
    </subcellularLocation>
</comment>
<feature type="transmembrane region" description="Helical" evidence="7">
    <location>
        <begin position="90"/>
        <end position="113"/>
    </location>
</feature>
<dbReference type="SUPFAM" id="SSF50182">
    <property type="entry name" value="Sm-like ribonucleoproteins"/>
    <property type="match status" value="1"/>
</dbReference>
<dbReference type="InterPro" id="IPR010920">
    <property type="entry name" value="LSM_dom_sf"/>
</dbReference>
<comment type="similarity">
    <text evidence="2">Belongs to the MscS (TC 1.A.23) family.</text>
</comment>
<proteinExistence type="inferred from homology"/>
<evidence type="ECO:0000256" key="5">
    <source>
        <dbReference type="ARBA" id="ARBA00022989"/>
    </source>
</evidence>
<dbReference type="PANTHER" id="PTHR30460:SF0">
    <property type="entry name" value="MODERATE CONDUCTANCE MECHANOSENSITIVE CHANNEL YBIO"/>
    <property type="match status" value="1"/>
</dbReference>
<dbReference type="Pfam" id="PF00924">
    <property type="entry name" value="MS_channel_2nd"/>
    <property type="match status" value="1"/>
</dbReference>
<dbReference type="SUPFAM" id="SSF82689">
    <property type="entry name" value="Mechanosensitive channel protein MscS (YggB), C-terminal domain"/>
    <property type="match status" value="1"/>
</dbReference>
<evidence type="ECO:0000256" key="7">
    <source>
        <dbReference type="SAM" id="Phobius"/>
    </source>
</evidence>
<dbReference type="Gene3D" id="2.30.30.60">
    <property type="match status" value="1"/>
</dbReference>
<feature type="transmembrane region" description="Helical" evidence="7">
    <location>
        <begin position="119"/>
        <end position="138"/>
    </location>
</feature>
<dbReference type="OrthoDB" id="4638917at2"/>
<dbReference type="RefSeq" id="WP_021065134.1">
    <property type="nucleotide sequence ID" value="NZ_ASHR01000038.1"/>
</dbReference>
<protein>
    <recommendedName>
        <fullName evidence="12">Mechanosensitive ion channel protein MscS</fullName>
    </recommendedName>
</protein>
<accession>U1MMJ7</accession>
<dbReference type="InterPro" id="IPR011066">
    <property type="entry name" value="MscS_channel_C_sf"/>
</dbReference>
<evidence type="ECO:0000313" key="10">
    <source>
        <dbReference type="EMBL" id="ERG63101.1"/>
    </source>
</evidence>
<dbReference type="Pfam" id="PF21082">
    <property type="entry name" value="MS_channel_3rd"/>
    <property type="match status" value="1"/>
</dbReference>
<feature type="transmembrane region" description="Helical" evidence="7">
    <location>
        <begin position="24"/>
        <end position="44"/>
    </location>
</feature>
<dbReference type="InterPro" id="IPR049278">
    <property type="entry name" value="MS_channel_C"/>
</dbReference>
<comment type="caution">
    <text evidence="10">The sequence shown here is derived from an EMBL/GenBank/DDBJ whole genome shotgun (WGS) entry which is preliminary data.</text>
</comment>
<dbReference type="GO" id="GO:0005886">
    <property type="term" value="C:plasma membrane"/>
    <property type="evidence" value="ECO:0007669"/>
    <property type="project" value="UniProtKB-SubCell"/>
</dbReference>
<keyword evidence="4 7" id="KW-0812">Transmembrane</keyword>
<keyword evidence="11" id="KW-1185">Reference proteome</keyword>
<dbReference type="Gene3D" id="1.10.287.1260">
    <property type="match status" value="1"/>
</dbReference>
<evidence type="ECO:0008006" key="12">
    <source>
        <dbReference type="Google" id="ProtNLM"/>
    </source>
</evidence>
<evidence type="ECO:0000313" key="11">
    <source>
        <dbReference type="Proteomes" id="UP000016462"/>
    </source>
</evidence>
<dbReference type="Gene3D" id="3.30.70.100">
    <property type="match status" value="1"/>
</dbReference>
<gene>
    <name evidence="10" type="ORF">L332_01355</name>
</gene>
<keyword evidence="3" id="KW-1003">Cell membrane</keyword>
<dbReference type="PANTHER" id="PTHR30460">
    <property type="entry name" value="MODERATE CONDUCTANCE MECHANOSENSITIVE CHANNEL YBIO"/>
    <property type="match status" value="1"/>
</dbReference>
<feature type="domain" description="Mechanosensitive ion channel MscS" evidence="8">
    <location>
        <begin position="137"/>
        <end position="198"/>
    </location>
</feature>
<dbReference type="EMBL" id="ASHR01000038">
    <property type="protein sequence ID" value="ERG63101.1"/>
    <property type="molecule type" value="Genomic_DNA"/>
</dbReference>
<evidence type="ECO:0000256" key="2">
    <source>
        <dbReference type="ARBA" id="ARBA00008017"/>
    </source>
</evidence>
<evidence type="ECO:0000256" key="4">
    <source>
        <dbReference type="ARBA" id="ARBA00022692"/>
    </source>
</evidence>
<keyword evidence="5 7" id="KW-1133">Transmembrane helix</keyword>
<organism evidence="10 11">
    <name type="scientific">Agrococcus pavilionensis RW1</name>
    <dbReference type="NCBI Taxonomy" id="1330458"/>
    <lineage>
        <taxon>Bacteria</taxon>
        <taxon>Bacillati</taxon>
        <taxon>Actinomycetota</taxon>
        <taxon>Actinomycetes</taxon>
        <taxon>Micrococcales</taxon>
        <taxon>Microbacteriaceae</taxon>
        <taxon>Agrococcus</taxon>
    </lineage>
</organism>
<dbReference type="Proteomes" id="UP000016462">
    <property type="component" value="Unassembled WGS sequence"/>
</dbReference>
<sequence>MLTAATDETTATGWAAVAEWWESWGQPVGVLLAIVGAFVAFWIVRAAIGRVVHGVVSGVKRRADAADTEALSNSPLAQVRVVQRTRAIGSVLNTLAAWVIGALALILILSILGVNAASLVAMAGFLGAAAGVGAQGVIKDFLNGLFMVFEDQLGIGDVVDLGEASGVVESVGIRVTQVRDVHGTLWYVRNGEIVRVGNESQGWARVIIDQAVPYDVDIDRVQERLLEIATRMSEDPAWLHRIIDKPEVWGVESVSSEAIVIRLVVRTKASAKYEAGRELRRRVKLGLDDLGLHLPSMQSIVVKGMEQSK</sequence>
<dbReference type="InterPro" id="IPR045276">
    <property type="entry name" value="YbiO_bact"/>
</dbReference>